<feature type="domain" description="Calcineurin-like phosphoesterase" evidence="2">
    <location>
        <begin position="98"/>
        <end position="279"/>
    </location>
</feature>
<feature type="transmembrane region" description="Helical" evidence="1">
    <location>
        <begin position="52"/>
        <end position="72"/>
    </location>
</feature>
<dbReference type="EMBL" id="JAPFFF010000017">
    <property type="protein sequence ID" value="KAK8863970.1"/>
    <property type="molecule type" value="Genomic_DNA"/>
</dbReference>
<evidence type="ECO:0000256" key="1">
    <source>
        <dbReference type="SAM" id="Phobius"/>
    </source>
</evidence>
<gene>
    <name evidence="3" type="ORF">M9Y10_011664</name>
</gene>
<keyword evidence="1" id="KW-1133">Transmembrane helix</keyword>
<evidence type="ECO:0000313" key="4">
    <source>
        <dbReference type="Proteomes" id="UP001470230"/>
    </source>
</evidence>
<feature type="transmembrane region" description="Helical" evidence="1">
    <location>
        <begin position="23"/>
        <end position="46"/>
    </location>
</feature>
<accession>A0ABR2IKS3</accession>
<protein>
    <recommendedName>
        <fullName evidence="2">Calcineurin-like phosphoesterase domain-containing protein</fullName>
    </recommendedName>
</protein>
<keyword evidence="1" id="KW-0472">Membrane</keyword>
<dbReference type="InterPro" id="IPR029052">
    <property type="entry name" value="Metallo-depent_PP-like"/>
</dbReference>
<comment type="caution">
    <text evidence="3">The sequence shown here is derived from an EMBL/GenBank/DDBJ whole genome shotgun (WGS) entry which is preliminary data.</text>
</comment>
<dbReference type="InterPro" id="IPR004843">
    <property type="entry name" value="Calcineurin-like_PHP"/>
</dbReference>
<organism evidence="3 4">
    <name type="scientific">Tritrichomonas musculus</name>
    <dbReference type="NCBI Taxonomy" id="1915356"/>
    <lineage>
        <taxon>Eukaryota</taxon>
        <taxon>Metamonada</taxon>
        <taxon>Parabasalia</taxon>
        <taxon>Tritrichomonadida</taxon>
        <taxon>Tritrichomonadidae</taxon>
        <taxon>Tritrichomonas</taxon>
    </lineage>
</organism>
<sequence length="352" mass="39928">MNEIVWNHLVPVLESQEHTRKRILITLVLISATIFIGLIIHFYQYLTKDFFLSKPCIVIYVILILLLCYMCYEPFNLKYSYDEISIPGKTCLKNPLIIVHLSDIHLQWPYPYVTEKTIEKIVSKINNEIHPDFVFLTGDYISRFRTDSISSSNVEALSRGLKGLHAKRGVYAILGNNDYHALKYILKMFESSDITLLRNESVIVDIDDNENSNVKNQVLIAGIDPSRSLQIAEKRINELKIDLDMPPNVLKILLSHEPDVAVVSSNYGFDLQLSGHSHGGQCVLPFGLGPIIVPTMGWRFPLGLYKVKQMLLFVSSGIGISPLPKPLVRFNNRPEVPILKLVPEGSNDKKTK</sequence>
<dbReference type="Gene3D" id="3.60.21.10">
    <property type="match status" value="1"/>
</dbReference>
<reference evidence="3 4" key="1">
    <citation type="submission" date="2024-04" db="EMBL/GenBank/DDBJ databases">
        <title>Tritrichomonas musculus Genome.</title>
        <authorList>
            <person name="Alves-Ferreira E."/>
            <person name="Grigg M."/>
            <person name="Lorenzi H."/>
            <person name="Galac M."/>
        </authorList>
    </citation>
    <scope>NUCLEOTIDE SEQUENCE [LARGE SCALE GENOMIC DNA]</scope>
    <source>
        <strain evidence="3 4">EAF2021</strain>
    </source>
</reference>
<dbReference type="Proteomes" id="UP001470230">
    <property type="component" value="Unassembled WGS sequence"/>
</dbReference>
<dbReference type="InterPro" id="IPR051158">
    <property type="entry name" value="Metallophosphoesterase_sf"/>
</dbReference>
<proteinExistence type="predicted"/>
<dbReference type="Pfam" id="PF00149">
    <property type="entry name" value="Metallophos"/>
    <property type="match status" value="1"/>
</dbReference>
<keyword evidence="1" id="KW-0812">Transmembrane</keyword>
<evidence type="ECO:0000259" key="2">
    <source>
        <dbReference type="Pfam" id="PF00149"/>
    </source>
</evidence>
<dbReference type="SUPFAM" id="SSF56300">
    <property type="entry name" value="Metallo-dependent phosphatases"/>
    <property type="match status" value="1"/>
</dbReference>
<dbReference type="CDD" id="cd07385">
    <property type="entry name" value="MPP_YkuE_C"/>
    <property type="match status" value="1"/>
</dbReference>
<keyword evidence="4" id="KW-1185">Reference proteome</keyword>
<name>A0ABR2IKS3_9EUKA</name>
<dbReference type="PANTHER" id="PTHR31302">
    <property type="entry name" value="TRANSMEMBRANE PROTEIN WITH METALLOPHOSPHOESTERASE DOMAIN-RELATED"/>
    <property type="match status" value="1"/>
</dbReference>
<evidence type="ECO:0000313" key="3">
    <source>
        <dbReference type="EMBL" id="KAK8863970.1"/>
    </source>
</evidence>
<dbReference type="PANTHER" id="PTHR31302:SF0">
    <property type="entry name" value="TRANSMEMBRANE PROTEIN WITH METALLOPHOSPHOESTERASE DOMAIN"/>
    <property type="match status" value="1"/>
</dbReference>